<keyword evidence="2" id="KW-1185">Reference proteome</keyword>
<dbReference type="Proteomes" id="UP000821865">
    <property type="component" value="Chromosome 10"/>
</dbReference>
<sequence>MSMWKFQPQMTRKSSSQQISEGSAENVRDFIKVPTRVLEVLNSSGPGNLDEADIIFKKDAQYSYSNFLHVTWQQLCEAWYLDASSGELKEGTSRGQHSGHVPSQRPQEADSGFMPNVRGGPDIMQADGTYSGYYTQFTGKGRWLTFTETTRSDMAPEGRVSNTTPNLRSLCRGSNSVTMKHAEGWSDPSTEVPIHLFQPGPGNYTPRETLSAASEPTPPFQRVAAGVSFKVTKQLQQTDIPPGRIRDLKAVDGRVWIEEMRFVTLTWTWPGAHMTHGIGPDIMEDDRTYSGYFTQFSGKGTYSVVAYVYGDNKIRHAHRRPGFQQDPKLTVGTENDTEGPDIMQADGTYSGYFTRFSGKGTYSVVAYVYGDNKIRHAHRRTGFPHDSQLTVGTENDTEGPDIMQADGTYSGYYTQFSGKGTYSVVAYVYDDNKIRHAHRRPGFQQDPQLTVGTENDTEAISSVSSITTVGVEIRGNTNHDDLLTQFESQEVMSSIIEGHSRPPAGSKHVVTMGIPRRFVMTPSGDIDLKLKAYLAARVRNTGGHSIIVGYYNSSYAAESATTAAATTTPARLRTDTGPAATPTPAGNDPALDPASAPTEDVDDDSENRDSSVLIWILQAAI</sequence>
<gene>
    <name evidence="1" type="ORF">HPB49_002111</name>
</gene>
<proteinExistence type="predicted"/>
<protein>
    <submittedName>
        <fullName evidence="1">Uncharacterized protein</fullName>
    </submittedName>
</protein>
<accession>A0ACB8DLY8</accession>
<organism evidence="1 2">
    <name type="scientific">Dermacentor silvarum</name>
    <name type="common">Tick</name>
    <dbReference type="NCBI Taxonomy" id="543639"/>
    <lineage>
        <taxon>Eukaryota</taxon>
        <taxon>Metazoa</taxon>
        <taxon>Ecdysozoa</taxon>
        <taxon>Arthropoda</taxon>
        <taxon>Chelicerata</taxon>
        <taxon>Arachnida</taxon>
        <taxon>Acari</taxon>
        <taxon>Parasitiformes</taxon>
        <taxon>Ixodida</taxon>
        <taxon>Ixodoidea</taxon>
        <taxon>Ixodidae</taxon>
        <taxon>Rhipicephalinae</taxon>
        <taxon>Dermacentor</taxon>
    </lineage>
</organism>
<evidence type="ECO:0000313" key="1">
    <source>
        <dbReference type="EMBL" id="KAH7973525.1"/>
    </source>
</evidence>
<name>A0ACB8DLY8_DERSI</name>
<evidence type="ECO:0000313" key="2">
    <source>
        <dbReference type="Proteomes" id="UP000821865"/>
    </source>
</evidence>
<reference evidence="1" key="1">
    <citation type="submission" date="2020-05" db="EMBL/GenBank/DDBJ databases">
        <title>Large-scale comparative analyses of tick genomes elucidate their genetic diversity and vector capacities.</title>
        <authorList>
            <person name="Jia N."/>
            <person name="Wang J."/>
            <person name="Shi W."/>
            <person name="Du L."/>
            <person name="Sun Y."/>
            <person name="Zhan W."/>
            <person name="Jiang J."/>
            <person name="Wang Q."/>
            <person name="Zhang B."/>
            <person name="Ji P."/>
            <person name="Sakyi L.B."/>
            <person name="Cui X."/>
            <person name="Yuan T."/>
            <person name="Jiang B."/>
            <person name="Yang W."/>
            <person name="Lam T.T.-Y."/>
            <person name="Chang Q."/>
            <person name="Ding S."/>
            <person name="Wang X."/>
            <person name="Zhu J."/>
            <person name="Ruan X."/>
            <person name="Zhao L."/>
            <person name="Wei J."/>
            <person name="Que T."/>
            <person name="Du C."/>
            <person name="Cheng J."/>
            <person name="Dai P."/>
            <person name="Han X."/>
            <person name="Huang E."/>
            <person name="Gao Y."/>
            <person name="Liu J."/>
            <person name="Shao H."/>
            <person name="Ye R."/>
            <person name="Li L."/>
            <person name="Wei W."/>
            <person name="Wang X."/>
            <person name="Wang C."/>
            <person name="Yang T."/>
            <person name="Huo Q."/>
            <person name="Li W."/>
            <person name="Guo W."/>
            <person name="Chen H."/>
            <person name="Zhou L."/>
            <person name="Ni X."/>
            <person name="Tian J."/>
            <person name="Zhou Y."/>
            <person name="Sheng Y."/>
            <person name="Liu T."/>
            <person name="Pan Y."/>
            <person name="Xia L."/>
            <person name="Li J."/>
            <person name="Zhao F."/>
            <person name="Cao W."/>
        </authorList>
    </citation>
    <scope>NUCLEOTIDE SEQUENCE</scope>
    <source>
        <strain evidence="1">Dsil-2018</strain>
    </source>
</reference>
<comment type="caution">
    <text evidence="1">The sequence shown here is derived from an EMBL/GenBank/DDBJ whole genome shotgun (WGS) entry which is preliminary data.</text>
</comment>
<dbReference type="EMBL" id="CM023479">
    <property type="protein sequence ID" value="KAH7973525.1"/>
    <property type="molecule type" value="Genomic_DNA"/>
</dbReference>